<proteinExistence type="predicted"/>
<dbReference type="Proteomes" id="UP000011713">
    <property type="component" value="Unassembled WGS sequence"/>
</dbReference>
<dbReference type="HOGENOM" id="CLU_2611171_0_0_1"/>
<accession>M4BSH7</accession>
<dbReference type="AlphaFoldDB" id="M4BSH7"/>
<reference evidence="2" key="1">
    <citation type="journal article" date="2010" name="Science">
        <title>Signatures of adaptation to obligate biotrophy in the Hyaloperonospora arabidopsidis genome.</title>
        <authorList>
            <person name="Baxter L."/>
            <person name="Tripathy S."/>
            <person name="Ishaque N."/>
            <person name="Boot N."/>
            <person name="Cabral A."/>
            <person name="Kemen E."/>
            <person name="Thines M."/>
            <person name="Ah-Fong A."/>
            <person name="Anderson R."/>
            <person name="Badejoko W."/>
            <person name="Bittner-Eddy P."/>
            <person name="Boore J.L."/>
            <person name="Chibucos M.C."/>
            <person name="Coates M."/>
            <person name="Dehal P."/>
            <person name="Delehaunty K."/>
            <person name="Dong S."/>
            <person name="Downton P."/>
            <person name="Dumas B."/>
            <person name="Fabro G."/>
            <person name="Fronick C."/>
            <person name="Fuerstenberg S.I."/>
            <person name="Fulton L."/>
            <person name="Gaulin E."/>
            <person name="Govers F."/>
            <person name="Hughes L."/>
            <person name="Humphray S."/>
            <person name="Jiang R.H."/>
            <person name="Judelson H."/>
            <person name="Kamoun S."/>
            <person name="Kyung K."/>
            <person name="Meijer H."/>
            <person name="Minx P."/>
            <person name="Morris P."/>
            <person name="Nelson J."/>
            <person name="Phuntumart V."/>
            <person name="Qutob D."/>
            <person name="Rehmany A."/>
            <person name="Rougon-Cardoso A."/>
            <person name="Ryden P."/>
            <person name="Torto-Alalibo T."/>
            <person name="Studholme D."/>
            <person name="Wang Y."/>
            <person name="Win J."/>
            <person name="Wood J."/>
            <person name="Clifton S.W."/>
            <person name="Rogers J."/>
            <person name="Van den Ackerveken G."/>
            <person name="Jones J.D."/>
            <person name="McDowell J.M."/>
            <person name="Beynon J."/>
            <person name="Tyler B.M."/>
        </authorList>
    </citation>
    <scope>NUCLEOTIDE SEQUENCE [LARGE SCALE GENOMIC DNA]</scope>
    <source>
        <strain evidence="2">Emoy2</strain>
    </source>
</reference>
<sequence>MRCVGWSKHPPSISYLSSLKTSSTQLYIKSAFESFSVIPFITRTKKHCVCVRVIGMRHDTQLTIEFSAAWKAFWRREKY</sequence>
<protein>
    <submittedName>
        <fullName evidence="1">Uncharacterized protein</fullName>
    </submittedName>
</protein>
<reference evidence="1" key="2">
    <citation type="submission" date="2015-06" db="UniProtKB">
        <authorList>
            <consortium name="EnsemblProtists"/>
        </authorList>
    </citation>
    <scope>IDENTIFICATION</scope>
    <source>
        <strain evidence="1">Emoy2</strain>
    </source>
</reference>
<keyword evidence="2" id="KW-1185">Reference proteome</keyword>
<name>M4BSH7_HYAAE</name>
<evidence type="ECO:0000313" key="1">
    <source>
        <dbReference type="EnsemblProtists" id="HpaP809369"/>
    </source>
</evidence>
<organism evidence="1 2">
    <name type="scientific">Hyaloperonospora arabidopsidis (strain Emoy2)</name>
    <name type="common">Downy mildew agent</name>
    <name type="synonym">Peronospora arabidopsidis</name>
    <dbReference type="NCBI Taxonomy" id="559515"/>
    <lineage>
        <taxon>Eukaryota</taxon>
        <taxon>Sar</taxon>
        <taxon>Stramenopiles</taxon>
        <taxon>Oomycota</taxon>
        <taxon>Peronosporomycetes</taxon>
        <taxon>Peronosporales</taxon>
        <taxon>Peronosporaceae</taxon>
        <taxon>Hyaloperonospora</taxon>
    </lineage>
</organism>
<dbReference type="VEuPathDB" id="FungiDB:HpaG809369"/>
<evidence type="ECO:0000313" key="2">
    <source>
        <dbReference type="Proteomes" id="UP000011713"/>
    </source>
</evidence>
<dbReference type="EMBL" id="JH598703">
    <property type="status" value="NOT_ANNOTATED_CDS"/>
    <property type="molecule type" value="Genomic_DNA"/>
</dbReference>
<dbReference type="EnsemblProtists" id="HpaT809369">
    <property type="protein sequence ID" value="HpaP809369"/>
    <property type="gene ID" value="HpaG809369"/>
</dbReference>
<dbReference type="InParanoid" id="M4BSH7"/>